<feature type="domain" description="SH2" evidence="3">
    <location>
        <begin position="6"/>
        <end position="62"/>
    </location>
</feature>
<dbReference type="InterPro" id="IPR051846">
    <property type="entry name" value="SH2_domain_adapters"/>
</dbReference>
<dbReference type="Gene3D" id="3.30.505.10">
    <property type="entry name" value="SH2 domain"/>
    <property type="match status" value="1"/>
</dbReference>
<dbReference type="InterPro" id="IPR036860">
    <property type="entry name" value="SH2_dom_sf"/>
</dbReference>
<protein>
    <submittedName>
        <fullName evidence="4">Sh2 domain-containing adapter protein d</fullName>
    </submittedName>
</protein>
<organism evidence="4 5">
    <name type="scientific">Limosa lapponica baueri</name>
    <dbReference type="NCBI Taxonomy" id="1758121"/>
    <lineage>
        <taxon>Eukaryota</taxon>
        <taxon>Metazoa</taxon>
        <taxon>Chordata</taxon>
        <taxon>Craniata</taxon>
        <taxon>Vertebrata</taxon>
        <taxon>Euteleostomi</taxon>
        <taxon>Archelosauria</taxon>
        <taxon>Archosauria</taxon>
        <taxon>Dinosauria</taxon>
        <taxon>Saurischia</taxon>
        <taxon>Theropoda</taxon>
        <taxon>Coelurosauria</taxon>
        <taxon>Aves</taxon>
        <taxon>Neognathae</taxon>
        <taxon>Neoaves</taxon>
        <taxon>Charadriiformes</taxon>
        <taxon>Scolopacidae</taxon>
        <taxon>Limosa</taxon>
    </lineage>
</organism>
<dbReference type="SMART" id="SM00252">
    <property type="entry name" value="SH2"/>
    <property type="match status" value="1"/>
</dbReference>
<dbReference type="GO" id="GO:0001784">
    <property type="term" value="F:phosphotyrosine residue binding"/>
    <property type="evidence" value="ECO:0007669"/>
    <property type="project" value="TreeGrafter"/>
</dbReference>
<keyword evidence="1 2" id="KW-0727">SH2 domain</keyword>
<evidence type="ECO:0000256" key="2">
    <source>
        <dbReference type="PROSITE-ProRule" id="PRU00191"/>
    </source>
</evidence>
<reference evidence="5" key="1">
    <citation type="submission" date="2017-11" db="EMBL/GenBank/DDBJ databases">
        <authorList>
            <person name="Lima N.C."/>
            <person name="Parody-Merino A.M."/>
            <person name="Battley P.F."/>
            <person name="Fidler A.E."/>
            <person name="Prosdocimi F."/>
        </authorList>
    </citation>
    <scope>NUCLEOTIDE SEQUENCE [LARGE SCALE GENOMIC DNA]</scope>
</reference>
<name>A0A2I0T2T5_LIMLA</name>
<dbReference type="OrthoDB" id="5914531at2759"/>
<dbReference type="InterPro" id="IPR000980">
    <property type="entry name" value="SH2"/>
</dbReference>
<evidence type="ECO:0000259" key="3">
    <source>
        <dbReference type="PROSITE" id="PS50001"/>
    </source>
</evidence>
<dbReference type="PROSITE" id="PS50001">
    <property type="entry name" value="SH2"/>
    <property type="match status" value="1"/>
</dbReference>
<dbReference type="PRINTS" id="PR00401">
    <property type="entry name" value="SH2DOMAIN"/>
</dbReference>
<keyword evidence="5" id="KW-1185">Reference proteome</keyword>
<dbReference type="PANTHER" id="PTHR15127">
    <property type="entry name" value="HEAVYWEIGHT, ISOFORM A"/>
    <property type="match status" value="1"/>
</dbReference>
<dbReference type="SUPFAM" id="SSF55550">
    <property type="entry name" value="SH2 domain"/>
    <property type="match status" value="1"/>
</dbReference>
<dbReference type="PANTHER" id="PTHR15127:SF33">
    <property type="entry name" value="SH2 DOMAIN-CONTAINING ADAPTER PROTEIN D"/>
    <property type="match status" value="1"/>
</dbReference>
<evidence type="ECO:0000313" key="4">
    <source>
        <dbReference type="EMBL" id="PKU28097.1"/>
    </source>
</evidence>
<evidence type="ECO:0000313" key="5">
    <source>
        <dbReference type="Proteomes" id="UP000233556"/>
    </source>
</evidence>
<dbReference type="Pfam" id="PF00017">
    <property type="entry name" value="SH2"/>
    <property type="match status" value="1"/>
</dbReference>
<evidence type="ECO:0000256" key="1">
    <source>
        <dbReference type="ARBA" id="ARBA00022999"/>
    </source>
</evidence>
<dbReference type="AlphaFoldDB" id="A0A2I0T2T5"/>
<accession>A0A2I0T2T5</accession>
<dbReference type="Proteomes" id="UP000233556">
    <property type="component" value="Unassembled WGS sequence"/>
</dbReference>
<dbReference type="EMBL" id="KZ522539">
    <property type="protein sequence ID" value="PKU28097.1"/>
    <property type="molecule type" value="Genomic_DNA"/>
</dbReference>
<sequence length="112" mass="12514">MPPRRWYHGPIGRAGAETLLALCREGSFLVRDCETSPDDYSLSLRDSIHPLVMPPSRDPINHCVMPPSRDFINPCGDATSHGSYQPLHDATSHGFYQPWHDATSHASHQPLQ</sequence>
<proteinExistence type="predicted"/>
<gene>
    <name evidence="4" type="ORF">llap_21599</name>
</gene>
<reference evidence="5" key="2">
    <citation type="submission" date="2017-12" db="EMBL/GenBank/DDBJ databases">
        <title>Genome sequence of the Bar-tailed Godwit (Limosa lapponica baueri).</title>
        <authorList>
            <person name="Lima N.C.B."/>
            <person name="Parody-Merino A.M."/>
            <person name="Battley P.F."/>
            <person name="Fidler A.E."/>
            <person name="Prosdocimi F."/>
        </authorList>
    </citation>
    <scope>NUCLEOTIDE SEQUENCE [LARGE SCALE GENOMIC DNA]</scope>
</reference>